<proteinExistence type="predicted"/>
<dbReference type="GO" id="GO:0005096">
    <property type="term" value="F:GTPase activator activity"/>
    <property type="evidence" value="ECO:0007669"/>
    <property type="project" value="UniProtKB-KW"/>
</dbReference>
<dbReference type="NCBIfam" id="NF003560">
    <property type="entry name" value="PRK05244.1-1"/>
    <property type="match status" value="1"/>
</dbReference>
<evidence type="ECO:0000256" key="3">
    <source>
        <dbReference type="SAM" id="MobiDB-lite"/>
    </source>
</evidence>
<sequence>MPRVKKTRKVTQSAPRPKVRPTENAPKRNKKLNGKAPGNRNSLKDGNPGGNQPGNTADKKDRRLGSKKKISLLSNEKAEQNNNKRLIPKFKTPQEELNYIENDTRLQALMDKMDDGQSVDKTEELYVDQLLARHKTLCELLGISVDADEEDAPQVVPESDDLLDMLEKSPGKFY</sequence>
<dbReference type="GO" id="GO:0042254">
    <property type="term" value="P:ribosome biogenesis"/>
    <property type="evidence" value="ECO:0007669"/>
    <property type="project" value="UniProtKB-KW"/>
</dbReference>
<evidence type="ECO:0000256" key="2">
    <source>
        <dbReference type="ARBA" id="ARBA00022517"/>
    </source>
</evidence>
<evidence type="ECO:0000256" key="1">
    <source>
        <dbReference type="ARBA" id="ARBA00022468"/>
    </source>
</evidence>
<dbReference type="InterPro" id="IPR007336">
    <property type="entry name" value="YihI"/>
</dbReference>
<keyword evidence="1" id="KW-0343">GTPase activation</keyword>
<accession>A0AA48KNK7</accession>
<reference evidence="4" key="1">
    <citation type="submission" date="2023-01" db="EMBL/GenBank/DDBJ databases">
        <title>Complete genome sequence of Planctobacterium marinum strain Dej080120_11.</title>
        <authorList>
            <person name="Ueki S."/>
            <person name="Maruyama F."/>
        </authorList>
    </citation>
    <scope>NUCLEOTIDE SEQUENCE</scope>
    <source>
        <strain evidence="4">Dej080120_11</strain>
    </source>
</reference>
<dbReference type="AlphaFoldDB" id="A0AA48KNK7"/>
<dbReference type="RefSeq" id="WP_338290256.1">
    <property type="nucleotide sequence ID" value="NZ_AP027272.1"/>
</dbReference>
<keyword evidence="2" id="KW-0690">Ribosome biogenesis</keyword>
<dbReference type="Proteomes" id="UP001333710">
    <property type="component" value="Chromosome"/>
</dbReference>
<evidence type="ECO:0000313" key="5">
    <source>
        <dbReference type="Proteomes" id="UP001333710"/>
    </source>
</evidence>
<gene>
    <name evidence="4" type="primary">yihI</name>
    <name evidence="4" type="ORF">MACH26_00090</name>
</gene>
<dbReference type="KEGG" id="pmaw:MACH26_00090"/>
<keyword evidence="5" id="KW-1185">Reference proteome</keyword>
<name>A0AA48KNK7_9ALTE</name>
<organism evidence="4 5">
    <name type="scientific">Planctobacterium marinum</name>
    <dbReference type="NCBI Taxonomy" id="1631968"/>
    <lineage>
        <taxon>Bacteria</taxon>
        <taxon>Pseudomonadati</taxon>
        <taxon>Pseudomonadota</taxon>
        <taxon>Gammaproteobacteria</taxon>
        <taxon>Alteromonadales</taxon>
        <taxon>Alteromonadaceae</taxon>
        <taxon>Planctobacterium</taxon>
    </lineage>
</organism>
<feature type="region of interest" description="Disordered" evidence="3">
    <location>
        <begin position="1"/>
        <end position="90"/>
    </location>
</feature>
<dbReference type="EMBL" id="AP027272">
    <property type="protein sequence ID" value="BDX04488.1"/>
    <property type="molecule type" value="Genomic_DNA"/>
</dbReference>
<dbReference type="Pfam" id="PF04220">
    <property type="entry name" value="YihI"/>
    <property type="match status" value="1"/>
</dbReference>
<evidence type="ECO:0000313" key="4">
    <source>
        <dbReference type="EMBL" id="BDX04488.1"/>
    </source>
</evidence>
<protein>
    <submittedName>
        <fullName evidence="4">Der GTPase-activating protein YihI</fullName>
    </submittedName>
</protein>